<evidence type="ECO:0000313" key="3">
    <source>
        <dbReference type="Proteomes" id="UP001500909"/>
    </source>
</evidence>
<sequence length="409" mass="42340">MDVRGAVRRVLAGSPPVLLVTLPGATAERLAVEAGLRERGWPSAESPAAAAALVVAGEPPGPHVEWLGALWSGMPRPKAYVTVAGAAESGRALDAVPRLLIAEPLGAGPQPGPPHGVVSRPEDHEVPESHGGHADHGGHHGGLVAGLPMAERADDRDGLRLDQLHLSLGPALPDWPAGLVVDVALQGDVIQHAEVRPVPGGPPAQCSFWNEPWQRAARGEPVTRGAAERRRCAAHLDSVGRFLAVAGWPGPAARARRLRDAVLGGAGREELVGEVRPLVRQVGGSRTLRRLTTGIGSLPAARAKSVGVTGPAFVADGDAHARVRVWLKEIERSLSGLEDARALAVDAESAESAESTVGPRGRCDGLMSPSQALLDALPGLLRGAEFACARLIVASLDPDLDELQGAGHG</sequence>
<dbReference type="InterPro" id="IPR029014">
    <property type="entry name" value="NiFe-Hase_large"/>
</dbReference>
<reference evidence="3" key="1">
    <citation type="journal article" date="2019" name="Int. J. Syst. Evol. Microbiol.">
        <title>The Global Catalogue of Microorganisms (GCM) 10K type strain sequencing project: providing services to taxonomists for standard genome sequencing and annotation.</title>
        <authorList>
            <consortium name="The Broad Institute Genomics Platform"/>
            <consortium name="The Broad Institute Genome Sequencing Center for Infectious Disease"/>
            <person name="Wu L."/>
            <person name="Ma J."/>
        </authorList>
    </citation>
    <scope>NUCLEOTIDE SEQUENCE [LARGE SCALE GENOMIC DNA]</scope>
    <source>
        <strain evidence="3">JCM 4805</strain>
    </source>
</reference>
<organism evidence="2 3">
    <name type="scientific">Streptomyces olivaceiscleroticus</name>
    <dbReference type="NCBI Taxonomy" id="68245"/>
    <lineage>
        <taxon>Bacteria</taxon>
        <taxon>Bacillati</taxon>
        <taxon>Actinomycetota</taxon>
        <taxon>Actinomycetes</taxon>
        <taxon>Kitasatosporales</taxon>
        <taxon>Streptomycetaceae</taxon>
        <taxon>Streptomyces</taxon>
    </lineage>
</organism>
<feature type="compositionally biased region" description="Basic and acidic residues" evidence="1">
    <location>
        <begin position="120"/>
        <end position="138"/>
    </location>
</feature>
<dbReference type="SUPFAM" id="SSF56762">
    <property type="entry name" value="HydB/Nqo4-like"/>
    <property type="match status" value="1"/>
</dbReference>
<dbReference type="Gene3D" id="1.10.645.10">
    <property type="entry name" value="Cytochrome-c3 Hydrogenase, chain B"/>
    <property type="match status" value="1"/>
</dbReference>
<proteinExistence type="predicted"/>
<evidence type="ECO:0000313" key="2">
    <source>
        <dbReference type="EMBL" id="GAA0491509.1"/>
    </source>
</evidence>
<name>A0ABP3L1V5_9ACTN</name>
<dbReference type="RefSeq" id="WP_346099068.1">
    <property type="nucleotide sequence ID" value="NZ_BAAABY010000048.1"/>
</dbReference>
<protein>
    <submittedName>
        <fullName evidence="2">Uncharacterized protein</fullName>
    </submittedName>
</protein>
<evidence type="ECO:0000256" key="1">
    <source>
        <dbReference type="SAM" id="MobiDB-lite"/>
    </source>
</evidence>
<dbReference type="EMBL" id="BAAABY010000048">
    <property type="protein sequence ID" value="GAA0491509.1"/>
    <property type="molecule type" value="Genomic_DNA"/>
</dbReference>
<dbReference type="Proteomes" id="UP001500909">
    <property type="component" value="Unassembled WGS sequence"/>
</dbReference>
<gene>
    <name evidence="2" type="ORF">GCM10010361_65990</name>
</gene>
<keyword evidence="3" id="KW-1185">Reference proteome</keyword>
<accession>A0ABP3L1V5</accession>
<comment type="caution">
    <text evidence="2">The sequence shown here is derived from an EMBL/GenBank/DDBJ whole genome shotgun (WGS) entry which is preliminary data.</text>
</comment>
<feature type="region of interest" description="Disordered" evidence="1">
    <location>
        <begin position="104"/>
        <end position="145"/>
    </location>
</feature>